<dbReference type="KEGG" id="hbs:IPV69_10080"/>
<keyword evidence="2" id="KW-1185">Reference proteome</keyword>
<gene>
    <name evidence="1" type="ORF">IPV69_10080</name>
</gene>
<proteinExistence type="predicted"/>
<accession>A0A7M2X3T4</accession>
<organism evidence="1 2">
    <name type="scientific">Humisphaera borealis</name>
    <dbReference type="NCBI Taxonomy" id="2807512"/>
    <lineage>
        <taxon>Bacteria</taxon>
        <taxon>Pseudomonadati</taxon>
        <taxon>Planctomycetota</taxon>
        <taxon>Phycisphaerae</taxon>
        <taxon>Tepidisphaerales</taxon>
        <taxon>Tepidisphaeraceae</taxon>
        <taxon>Humisphaera</taxon>
    </lineage>
</organism>
<name>A0A7M2X3T4_9BACT</name>
<dbReference type="AlphaFoldDB" id="A0A7M2X3T4"/>
<evidence type="ECO:0000313" key="2">
    <source>
        <dbReference type="Proteomes" id="UP000593765"/>
    </source>
</evidence>
<sequence>MAMLTPPLDLRVLAQFASDAIHFELLDPANVIVWADSLIAESDIPPPWLIDLSLVDPSDSLAVRAALRAVPGEPDVDQSDRLLNSLVLREWQRGKLTTQRICTIGWQLYTRDPDRRELTQWGVVVDHSGEQLDDGCISKETMRETIDQELVPFADDVPRLPPWA</sequence>
<dbReference type="Proteomes" id="UP000593765">
    <property type="component" value="Chromosome"/>
</dbReference>
<dbReference type="RefSeq" id="WP_206294985.1">
    <property type="nucleotide sequence ID" value="NZ_CP063458.1"/>
</dbReference>
<evidence type="ECO:0000313" key="1">
    <source>
        <dbReference type="EMBL" id="QOV91681.1"/>
    </source>
</evidence>
<reference evidence="1 2" key="1">
    <citation type="submission" date="2020-10" db="EMBL/GenBank/DDBJ databases">
        <title>Wide distribution of Phycisphaera-like planctomycetes from WD2101 soil group in peatlands and genome analysis of the first cultivated representative.</title>
        <authorList>
            <person name="Dedysh S.N."/>
            <person name="Beletsky A.V."/>
            <person name="Ivanova A."/>
            <person name="Kulichevskaya I.S."/>
            <person name="Suzina N.E."/>
            <person name="Philippov D.A."/>
            <person name="Rakitin A.L."/>
            <person name="Mardanov A.V."/>
            <person name="Ravin N.V."/>
        </authorList>
    </citation>
    <scope>NUCLEOTIDE SEQUENCE [LARGE SCALE GENOMIC DNA]</scope>
    <source>
        <strain evidence="1 2">M1803</strain>
    </source>
</reference>
<protein>
    <submittedName>
        <fullName evidence="1">Uncharacterized protein</fullName>
    </submittedName>
</protein>
<dbReference type="EMBL" id="CP063458">
    <property type="protein sequence ID" value="QOV91681.1"/>
    <property type="molecule type" value="Genomic_DNA"/>
</dbReference>